<evidence type="ECO:0000313" key="1">
    <source>
        <dbReference type="EMBL" id="MPC47652.1"/>
    </source>
</evidence>
<dbReference type="AlphaFoldDB" id="A0A5B7FMI6"/>
<evidence type="ECO:0000313" key="2">
    <source>
        <dbReference type="Proteomes" id="UP000324222"/>
    </source>
</evidence>
<comment type="caution">
    <text evidence="1">The sequence shown here is derived from an EMBL/GenBank/DDBJ whole genome shotgun (WGS) entry which is preliminary data.</text>
</comment>
<dbReference type="EMBL" id="VSRR010007850">
    <property type="protein sequence ID" value="MPC47652.1"/>
    <property type="molecule type" value="Genomic_DNA"/>
</dbReference>
<protein>
    <submittedName>
        <fullName evidence="1">Uncharacterized protein</fullName>
    </submittedName>
</protein>
<reference evidence="1 2" key="1">
    <citation type="submission" date="2019-05" db="EMBL/GenBank/DDBJ databases">
        <title>Another draft genome of Portunus trituberculatus and its Hox gene families provides insights of decapod evolution.</title>
        <authorList>
            <person name="Jeong J.-H."/>
            <person name="Song I."/>
            <person name="Kim S."/>
            <person name="Choi T."/>
            <person name="Kim D."/>
            <person name="Ryu S."/>
            <person name="Kim W."/>
        </authorList>
    </citation>
    <scope>NUCLEOTIDE SEQUENCE [LARGE SCALE GENOMIC DNA]</scope>
    <source>
        <tissue evidence="1">Muscle</tissue>
    </source>
</reference>
<sequence length="128" mass="14510">MTLLMGLSRHHNSVSRTLRAGSLFVMISVYLERSGVCQAQEEDVVSLDVFRLTLLQGTPSQHIPILLNDRRLMNLCKLIKGASGIVESKHDISFPPRFPDYDSLQNKDFFPAPGPPQHITFSTHYFLR</sequence>
<gene>
    <name evidence="1" type="ORF">E2C01_041405</name>
</gene>
<name>A0A5B7FMI6_PORTR</name>
<organism evidence="1 2">
    <name type="scientific">Portunus trituberculatus</name>
    <name type="common">Swimming crab</name>
    <name type="synonym">Neptunus trituberculatus</name>
    <dbReference type="NCBI Taxonomy" id="210409"/>
    <lineage>
        <taxon>Eukaryota</taxon>
        <taxon>Metazoa</taxon>
        <taxon>Ecdysozoa</taxon>
        <taxon>Arthropoda</taxon>
        <taxon>Crustacea</taxon>
        <taxon>Multicrustacea</taxon>
        <taxon>Malacostraca</taxon>
        <taxon>Eumalacostraca</taxon>
        <taxon>Eucarida</taxon>
        <taxon>Decapoda</taxon>
        <taxon>Pleocyemata</taxon>
        <taxon>Brachyura</taxon>
        <taxon>Eubrachyura</taxon>
        <taxon>Portunoidea</taxon>
        <taxon>Portunidae</taxon>
        <taxon>Portuninae</taxon>
        <taxon>Portunus</taxon>
    </lineage>
</organism>
<keyword evidence="2" id="KW-1185">Reference proteome</keyword>
<accession>A0A5B7FMI6</accession>
<dbReference type="Proteomes" id="UP000324222">
    <property type="component" value="Unassembled WGS sequence"/>
</dbReference>
<proteinExistence type="predicted"/>